<dbReference type="GO" id="GO:0140042">
    <property type="term" value="P:lipid droplet formation"/>
    <property type="evidence" value="ECO:0007669"/>
    <property type="project" value="UniProtKB-ARBA"/>
</dbReference>
<evidence type="ECO:0000256" key="5">
    <source>
        <dbReference type="ARBA" id="ARBA00022989"/>
    </source>
</evidence>
<comment type="caution">
    <text evidence="9">The sequence shown here is derived from an EMBL/GenBank/DDBJ whole genome shotgun (WGS) entry which is preliminary data.</text>
</comment>
<evidence type="ECO:0000256" key="2">
    <source>
        <dbReference type="ARBA" id="ARBA00022064"/>
    </source>
</evidence>
<accession>A0AA39KP20</accession>
<organism evidence="9 10">
    <name type="scientific">Microctonus hyperodae</name>
    <name type="common">Parasitoid wasp</name>
    <dbReference type="NCBI Taxonomy" id="165561"/>
    <lineage>
        <taxon>Eukaryota</taxon>
        <taxon>Metazoa</taxon>
        <taxon>Ecdysozoa</taxon>
        <taxon>Arthropoda</taxon>
        <taxon>Hexapoda</taxon>
        <taxon>Insecta</taxon>
        <taxon>Pterygota</taxon>
        <taxon>Neoptera</taxon>
        <taxon>Endopterygota</taxon>
        <taxon>Hymenoptera</taxon>
        <taxon>Apocrita</taxon>
        <taxon>Ichneumonoidea</taxon>
        <taxon>Braconidae</taxon>
        <taxon>Euphorinae</taxon>
        <taxon>Microctonus</taxon>
    </lineage>
</organism>
<dbReference type="PANTHER" id="PTHR21212:SF0">
    <property type="entry name" value="SEIPIN"/>
    <property type="match status" value="1"/>
</dbReference>
<feature type="transmembrane region" description="Helical" evidence="8">
    <location>
        <begin position="59"/>
        <end position="82"/>
    </location>
</feature>
<sequence>MNHQPKCLKSLLSSALTHNLKKMLFSRLIQRLSDKWYNVQQQTSEGVQLVQVALLTGGIVLISSIVIVWISIFLYTAFYYAYMPSMLHTRPAHFTFESCKSGKGICSFPEAHIQLTKKQQILMVGQPYKINLYLEMPESLVNQELGMFMVCAKLLSRDNLIVDRSCRPTMLHYRSTLLHMLKTFAFSPVLIFGNREEKQSIALELFGNFEEDQTRPITSVLINIQSLHIEFYSAAIGIQAHLSGLRYLMFHWPILSAIIGSSTNLFFITLVCVLSYLHFSHDDELREDHFNYEKCELEDMTNKSHTDFSSASSSIEDASLLDDVLKFKDEPSESEINPIEIVQSRYIQEIEPHQRK</sequence>
<dbReference type="InterPro" id="IPR009617">
    <property type="entry name" value="Seipin"/>
</dbReference>
<keyword evidence="5 8" id="KW-1133">Transmembrane helix</keyword>
<dbReference type="GO" id="GO:0005789">
    <property type="term" value="C:endoplasmic reticulum membrane"/>
    <property type="evidence" value="ECO:0007669"/>
    <property type="project" value="UniProtKB-SubCell"/>
</dbReference>
<keyword evidence="10" id="KW-1185">Reference proteome</keyword>
<dbReference type="CDD" id="cd23995">
    <property type="entry name" value="Seipin_BSCL2_like"/>
    <property type="match status" value="1"/>
</dbReference>
<evidence type="ECO:0000256" key="7">
    <source>
        <dbReference type="ARBA" id="ARBA00023136"/>
    </source>
</evidence>
<protein>
    <recommendedName>
        <fullName evidence="2">Seipin</fullName>
    </recommendedName>
</protein>
<evidence type="ECO:0000313" key="10">
    <source>
        <dbReference type="Proteomes" id="UP001168972"/>
    </source>
</evidence>
<dbReference type="EMBL" id="JAQQBR010001831">
    <property type="protein sequence ID" value="KAK0168447.1"/>
    <property type="molecule type" value="Genomic_DNA"/>
</dbReference>
<evidence type="ECO:0000256" key="8">
    <source>
        <dbReference type="SAM" id="Phobius"/>
    </source>
</evidence>
<evidence type="ECO:0000256" key="4">
    <source>
        <dbReference type="ARBA" id="ARBA00022824"/>
    </source>
</evidence>
<reference evidence="9" key="1">
    <citation type="journal article" date="2023" name="bioRxiv">
        <title>Scaffold-level genome assemblies of two parasitoid biocontrol wasps reveal the parthenogenesis mechanism and an associated novel virus.</title>
        <authorList>
            <person name="Inwood S."/>
            <person name="Skelly J."/>
            <person name="Guhlin J."/>
            <person name="Harrop T."/>
            <person name="Goldson S."/>
            <person name="Dearden P."/>
        </authorList>
    </citation>
    <scope>NUCLEOTIDE SEQUENCE</scope>
    <source>
        <strain evidence="9">Lincoln</strain>
        <tissue evidence="9">Whole body</tissue>
    </source>
</reference>
<comment type="subcellular location">
    <subcellularLocation>
        <location evidence="1">Endoplasmic reticulum membrane</location>
        <topology evidence="1">Multi-pass membrane protein</topology>
    </subcellularLocation>
</comment>
<gene>
    <name evidence="9" type="ORF">PV327_002246</name>
</gene>
<dbReference type="PANTHER" id="PTHR21212">
    <property type="entry name" value="BERNARDINELLI-SEIP CONGENITAL LIPODYSTROPHY 2 HOMOLOG BSCL2 PROTEIN"/>
    <property type="match status" value="1"/>
</dbReference>
<keyword evidence="6" id="KW-0443">Lipid metabolism</keyword>
<dbReference type="Pfam" id="PF06775">
    <property type="entry name" value="Seipin"/>
    <property type="match status" value="1"/>
</dbReference>
<evidence type="ECO:0000256" key="3">
    <source>
        <dbReference type="ARBA" id="ARBA00022692"/>
    </source>
</evidence>
<reference evidence="9" key="2">
    <citation type="submission" date="2023-03" db="EMBL/GenBank/DDBJ databases">
        <authorList>
            <person name="Inwood S.N."/>
            <person name="Skelly J.G."/>
            <person name="Guhlin J."/>
            <person name="Harrop T.W.R."/>
            <person name="Goldson S.G."/>
            <person name="Dearden P.K."/>
        </authorList>
    </citation>
    <scope>NUCLEOTIDE SEQUENCE</scope>
    <source>
        <strain evidence="9">Lincoln</strain>
        <tissue evidence="9">Whole body</tissue>
    </source>
</reference>
<dbReference type="GO" id="GO:0006629">
    <property type="term" value="P:lipid metabolic process"/>
    <property type="evidence" value="ECO:0007669"/>
    <property type="project" value="UniProtKB-KW"/>
</dbReference>
<evidence type="ECO:0000313" key="9">
    <source>
        <dbReference type="EMBL" id="KAK0168447.1"/>
    </source>
</evidence>
<evidence type="ECO:0000256" key="1">
    <source>
        <dbReference type="ARBA" id="ARBA00004477"/>
    </source>
</evidence>
<feature type="transmembrane region" description="Helical" evidence="8">
    <location>
        <begin position="254"/>
        <end position="277"/>
    </location>
</feature>
<name>A0AA39KP20_MICHY</name>
<keyword evidence="7 8" id="KW-0472">Membrane</keyword>
<dbReference type="Proteomes" id="UP001168972">
    <property type="component" value="Unassembled WGS sequence"/>
</dbReference>
<keyword evidence="4" id="KW-0256">Endoplasmic reticulum</keyword>
<keyword evidence="3 8" id="KW-0812">Transmembrane</keyword>
<dbReference type="AlphaFoldDB" id="A0AA39KP20"/>
<proteinExistence type="predicted"/>
<evidence type="ECO:0000256" key="6">
    <source>
        <dbReference type="ARBA" id="ARBA00023098"/>
    </source>
</evidence>